<evidence type="ECO:0000313" key="2">
    <source>
        <dbReference type="EMBL" id="KAA6374543.1"/>
    </source>
</evidence>
<organism evidence="2 3">
    <name type="scientific">Streblomastix strix</name>
    <dbReference type="NCBI Taxonomy" id="222440"/>
    <lineage>
        <taxon>Eukaryota</taxon>
        <taxon>Metamonada</taxon>
        <taxon>Preaxostyla</taxon>
        <taxon>Oxymonadida</taxon>
        <taxon>Streblomastigidae</taxon>
        <taxon>Streblomastix</taxon>
    </lineage>
</organism>
<sequence length="164" mass="18938">MVFAICGILLQKDEWMRIRALYLLAQILHAETTQANSLRYVIGQQLEAGMSDDEKQTLENNGQYDRERERMIIDGYDKNSGVSWVRDCEGVQLLINMTWDRSEKVSQVAEMVLKNFFNKEDYEGEIDYDHGYNVNESEKQGQGQGGQFRGRGMEIENDQQGNVN</sequence>
<gene>
    <name evidence="2" type="ORF">EZS28_029931</name>
</gene>
<feature type="region of interest" description="Disordered" evidence="1">
    <location>
        <begin position="133"/>
        <end position="164"/>
    </location>
</feature>
<accession>A0A5J4UW53</accession>
<protein>
    <submittedName>
        <fullName evidence="2">Uncharacterized protein</fullName>
    </submittedName>
</protein>
<dbReference type="Proteomes" id="UP000324800">
    <property type="component" value="Unassembled WGS sequence"/>
</dbReference>
<evidence type="ECO:0000256" key="1">
    <source>
        <dbReference type="SAM" id="MobiDB-lite"/>
    </source>
</evidence>
<name>A0A5J4UW53_9EUKA</name>
<proteinExistence type="predicted"/>
<comment type="caution">
    <text evidence="2">The sequence shown here is derived from an EMBL/GenBank/DDBJ whole genome shotgun (WGS) entry which is preliminary data.</text>
</comment>
<dbReference type="EMBL" id="SNRW01011897">
    <property type="protein sequence ID" value="KAA6374543.1"/>
    <property type="molecule type" value="Genomic_DNA"/>
</dbReference>
<evidence type="ECO:0000313" key="3">
    <source>
        <dbReference type="Proteomes" id="UP000324800"/>
    </source>
</evidence>
<dbReference type="AlphaFoldDB" id="A0A5J4UW53"/>
<reference evidence="2 3" key="1">
    <citation type="submission" date="2019-03" db="EMBL/GenBank/DDBJ databases">
        <title>Single cell metagenomics reveals metabolic interactions within the superorganism composed of flagellate Streblomastix strix and complex community of Bacteroidetes bacteria on its surface.</title>
        <authorList>
            <person name="Treitli S.C."/>
            <person name="Kolisko M."/>
            <person name="Husnik F."/>
            <person name="Keeling P."/>
            <person name="Hampl V."/>
        </authorList>
    </citation>
    <scope>NUCLEOTIDE SEQUENCE [LARGE SCALE GENOMIC DNA]</scope>
    <source>
        <strain evidence="2">ST1C</strain>
    </source>
</reference>